<dbReference type="CDD" id="cd11033">
    <property type="entry name" value="CYP142-like"/>
    <property type="match status" value="1"/>
</dbReference>
<sequence length="399" mass="43238">MNTDLAEIDLTDPSWFAEGPPHELFARMRAEAPVRWNPSADGPGFWSLTRAADLAAVSKDAHTFSSHRGGIWLREDTLAPLDLARNLMIFKDPPEHTRYRVILRSAFTPLTVAKLESAVRAQVVALLDAAVERGGMDAVEDLAVPVPLMVIASLLGVPDSDIPKLRDWTARLDAGVADPANTEGPAALGEMAAYLAALVPEQAEDADSLVAALHRAEVDGQRLTETEIVLFFGILVFAGNDTTRNATSGGLLALAEHPEQFAALTGERIPNAVEEILRWTTPLNYFARTATEDTEVGGRRIRAGERLVMWYASANRDSDAFPDPMRFDVTREPTTQHAAFGAGGRHFCLGAALARLELRVIFEEVVRRMGPPGLAGPVRRASSIWVNGLASLPLSCPPK</sequence>
<evidence type="ECO:0000313" key="2">
    <source>
        <dbReference type="EMBL" id="GAA5156761.1"/>
    </source>
</evidence>
<protein>
    <submittedName>
        <fullName evidence="2">Cytochrome P450</fullName>
    </submittedName>
</protein>
<keyword evidence="3" id="KW-1185">Reference proteome</keyword>
<evidence type="ECO:0000256" key="1">
    <source>
        <dbReference type="ARBA" id="ARBA00010617"/>
    </source>
</evidence>
<reference evidence="3" key="1">
    <citation type="journal article" date="2019" name="Int. J. Syst. Evol. Microbiol.">
        <title>The Global Catalogue of Microorganisms (GCM) 10K type strain sequencing project: providing services to taxonomists for standard genome sequencing and annotation.</title>
        <authorList>
            <consortium name="The Broad Institute Genomics Platform"/>
            <consortium name="The Broad Institute Genome Sequencing Center for Infectious Disease"/>
            <person name="Wu L."/>
            <person name="Ma J."/>
        </authorList>
    </citation>
    <scope>NUCLEOTIDE SEQUENCE [LARGE SCALE GENOMIC DNA]</scope>
    <source>
        <strain evidence="3">JCM 18303</strain>
    </source>
</reference>
<comment type="similarity">
    <text evidence="1">Belongs to the cytochrome P450 family.</text>
</comment>
<dbReference type="PANTHER" id="PTHR46696:SF4">
    <property type="entry name" value="BIOTIN BIOSYNTHESIS CYTOCHROME P450"/>
    <property type="match status" value="1"/>
</dbReference>
<accession>A0ABP9Q4X0</accession>
<dbReference type="SUPFAM" id="SSF48264">
    <property type="entry name" value="Cytochrome P450"/>
    <property type="match status" value="1"/>
</dbReference>
<dbReference type="InterPro" id="IPR002397">
    <property type="entry name" value="Cyt_P450_B"/>
</dbReference>
<dbReference type="Proteomes" id="UP001428817">
    <property type="component" value="Unassembled WGS sequence"/>
</dbReference>
<dbReference type="Pfam" id="PF00067">
    <property type="entry name" value="p450"/>
    <property type="match status" value="2"/>
</dbReference>
<gene>
    <name evidence="2" type="ORF">GCM10023321_33250</name>
</gene>
<name>A0ABP9Q4X0_9PSEU</name>
<dbReference type="Gene3D" id="1.10.630.10">
    <property type="entry name" value="Cytochrome P450"/>
    <property type="match status" value="1"/>
</dbReference>
<dbReference type="PRINTS" id="PR00359">
    <property type="entry name" value="BP450"/>
</dbReference>
<dbReference type="EMBL" id="BAABJP010000015">
    <property type="protein sequence ID" value="GAA5156761.1"/>
    <property type="molecule type" value="Genomic_DNA"/>
</dbReference>
<comment type="caution">
    <text evidence="2">The sequence shown here is derived from an EMBL/GenBank/DDBJ whole genome shotgun (WGS) entry which is preliminary data.</text>
</comment>
<dbReference type="PANTHER" id="PTHR46696">
    <property type="entry name" value="P450, PUTATIVE (EUROFUNG)-RELATED"/>
    <property type="match status" value="1"/>
</dbReference>
<evidence type="ECO:0000313" key="3">
    <source>
        <dbReference type="Proteomes" id="UP001428817"/>
    </source>
</evidence>
<proteinExistence type="inferred from homology"/>
<organism evidence="2 3">
    <name type="scientific">Pseudonocardia eucalypti</name>
    <dbReference type="NCBI Taxonomy" id="648755"/>
    <lineage>
        <taxon>Bacteria</taxon>
        <taxon>Bacillati</taxon>
        <taxon>Actinomycetota</taxon>
        <taxon>Actinomycetes</taxon>
        <taxon>Pseudonocardiales</taxon>
        <taxon>Pseudonocardiaceae</taxon>
        <taxon>Pseudonocardia</taxon>
    </lineage>
</organism>
<dbReference type="InterPro" id="IPR001128">
    <property type="entry name" value="Cyt_P450"/>
</dbReference>
<dbReference type="RefSeq" id="WP_185059571.1">
    <property type="nucleotide sequence ID" value="NZ_BAABJP010000015.1"/>
</dbReference>
<dbReference type="InterPro" id="IPR036396">
    <property type="entry name" value="Cyt_P450_sf"/>
</dbReference>